<dbReference type="Gene3D" id="3.90.1140.10">
    <property type="entry name" value="Cyclic phosphodiesterase"/>
    <property type="match status" value="2"/>
</dbReference>
<dbReference type="InterPro" id="IPR009097">
    <property type="entry name" value="Cyclic_Pdiesterase"/>
</dbReference>
<dbReference type="InterPro" id="IPR012386">
    <property type="entry name" value="Cyclic-nucl_3Pdiesterase"/>
</dbReference>
<reference evidence="1 2" key="1">
    <citation type="journal article" date="2021" name="bioRxiv">
        <title>The Gossypium anomalum genome as a resource for cotton improvement and evolutionary analysis of hybrid incompatibility.</title>
        <authorList>
            <person name="Grover C.E."/>
            <person name="Yuan D."/>
            <person name="Arick M.A."/>
            <person name="Miller E.R."/>
            <person name="Hu G."/>
            <person name="Peterson D.G."/>
            <person name="Wendel J.F."/>
            <person name="Udall J.A."/>
        </authorList>
    </citation>
    <scope>NUCLEOTIDE SEQUENCE [LARGE SCALE GENOMIC DNA]</scope>
    <source>
        <strain evidence="1">JFW-Udall</strain>
        <tissue evidence="1">Leaf</tissue>
    </source>
</reference>
<keyword evidence="2" id="KW-1185">Reference proteome</keyword>
<dbReference type="PANTHER" id="PTHR28141">
    <property type="entry name" value="2',3'-CYCLIC-NUCLEOTIDE 3'-PHOSPHODIESTERASE"/>
    <property type="match status" value="1"/>
</dbReference>
<dbReference type="SUPFAM" id="SSF55144">
    <property type="entry name" value="LigT-like"/>
    <property type="match status" value="2"/>
</dbReference>
<evidence type="ECO:0008006" key="3">
    <source>
        <dbReference type="Google" id="ProtNLM"/>
    </source>
</evidence>
<dbReference type="OrthoDB" id="514292at2759"/>
<sequence>MCHLAQVAILKPQTHIFSIFKSPYSISKSLQIPTNYSLTARSTSMGTPEAVVKKDVYSVWALPPEDVTARVKKLMEGLRSEFGGPQFEPHVTVVGAISLTADDALAKFRSACDGRKAYNATVDRVATGTFFYQCVFLLLHPTPEVVETSAHFNSHFGYKSSTRKLLLLNIVAFLSNRFGNLSYVYWHESGAEMVQIIEGRVTKQVKITFDCYKFLLRRKGVLRRGQRGELIDINGIKYLYLSFYYDIHCVGHFLVAYMPHLSLLYAYLTEEEKKKAQEKANMLDESISSLSFQISRLALYKTDTEDKTLKSWEKVAECNLSPN</sequence>
<dbReference type="EMBL" id="JAHUZN010000006">
    <property type="protein sequence ID" value="KAG8490769.1"/>
    <property type="molecule type" value="Genomic_DNA"/>
</dbReference>
<dbReference type="GO" id="GO:0004113">
    <property type="term" value="F:2',3'-cyclic-nucleotide 3'-phosphodiesterase activity"/>
    <property type="evidence" value="ECO:0007669"/>
    <property type="project" value="TreeGrafter"/>
</dbReference>
<accession>A0A8J5YQQ1</accession>
<name>A0A8J5YQQ1_9ROSI</name>
<proteinExistence type="predicted"/>
<evidence type="ECO:0000313" key="2">
    <source>
        <dbReference type="Proteomes" id="UP000701853"/>
    </source>
</evidence>
<comment type="caution">
    <text evidence="1">The sequence shown here is derived from an EMBL/GenBank/DDBJ whole genome shotgun (WGS) entry which is preliminary data.</text>
</comment>
<dbReference type="PANTHER" id="PTHR28141:SF1">
    <property type="entry name" value="2',3'-CYCLIC-NUCLEOTIDE 3'-PHOSPHODIESTERASE"/>
    <property type="match status" value="1"/>
</dbReference>
<gene>
    <name evidence="1" type="ORF">CXB51_013915</name>
</gene>
<dbReference type="Pfam" id="PF07823">
    <property type="entry name" value="CPDase"/>
    <property type="match status" value="1"/>
</dbReference>
<dbReference type="Proteomes" id="UP000701853">
    <property type="component" value="Chromosome 6"/>
</dbReference>
<evidence type="ECO:0000313" key="1">
    <source>
        <dbReference type="EMBL" id="KAG8490769.1"/>
    </source>
</evidence>
<dbReference type="AlphaFoldDB" id="A0A8J5YQQ1"/>
<protein>
    <recommendedName>
        <fullName evidence="3">RNA ligase/cyclic nucleotide phosphodiesterase family protein</fullName>
    </recommendedName>
</protein>
<organism evidence="1 2">
    <name type="scientific">Gossypium anomalum</name>
    <dbReference type="NCBI Taxonomy" id="47600"/>
    <lineage>
        <taxon>Eukaryota</taxon>
        <taxon>Viridiplantae</taxon>
        <taxon>Streptophyta</taxon>
        <taxon>Embryophyta</taxon>
        <taxon>Tracheophyta</taxon>
        <taxon>Spermatophyta</taxon>
        <taxon>Magnoliopsida</taxon>
        <taxon>eudicotyledons</taxon>
        <taxon>Gunneridae</taxon>
        <taxon>Pentapetalae</taxon>
        <taxon>rosids</taxon>
        <taxon>malvids</taxon>
        <taxon>Malvales</taxon>
        <taxon>Malvaceae</taxon>
        <taxon>Malvoideae</taxon>
        <taxon>Gossypium</taxon>
    </lineage>
</organism>
<dbReference type="GO" id="GO:0009187">
    <property type="term" value="P:cyclic nucleotide metabolic process"/>
    <property type="evidence" value="ECO:0007669"/>
    <property type="project" value="TreeGrafter"/>
</dbReference>